<gene>
    <name evidence="1" type="ORF">HV823_24405</name>
</gene>
<evidence type="ECO:0000313" key="2">
    <source>
        <dbReference type="Proteomes" id="UP000659172"/>
    </source>
</evidence>
<sequence length="51" mass="5444">MASNLDVPKSARALQSTVDIILKGNPASHHDFLPLFPPSIIANFVVSPVSM</sequence>
<name>A0ABX2QPY2_9HYPH</name>
<dbReference type="Proteomes" id="UP000659172">
    <property type="component" value="Unassembled WGS sequence"/>
</dbReference>
<dbReference type="RefSeq" id="WP_176952277.1">
    <property type="nucleotide sequence ID" value="NZ_JABXYK010000024.1"/>
</dbReference>
<comment type="caution">
    <text evidence="1">The sequence shown here is derived from an EMBL/GenBank/DDBJ whole genome shotgun (WGS) entry which is preliminary data.</text>
</comment>
<protein>
    <submittedName>
        <fullName evidence="1">Uncharacterized protein</fullName>
    </submittedName>
</protein>
<accession>A0ABX2QPY2</accession>
<organism evidence="1 2">
    <name type="scientific">Mycoplana rhizolycopersici</name>
    <dbReference type="NCBI Taxonomy" id="2746702"/>
    <lineage>
        <taxon>Bacteria</taxon>
        <taxon>Pseudomonadati</taxon>
        <taxon>Pseudomonadota</taxon>
        <taxon>Alphaproteobacteria</taxon>
        <taxon>Hyphomicrobiales</taxon>
        <taxon>Rhizobiaceae</taxon>
        <taxon>Mycoplana</taxon>
    </lineage>
</organism>
<keyword evidence="2" id="KW-1185">Reference proteome</keyword>
<reference evidence="1 2" key="1">
    <citation type="submission" date="2020-06" db="EMBL/GenBank/DDBJ databases">
        <title>Rhizobium sp.nov. isolated from the tomato plant.</title>
        <authorList>
            <person name="Thin K.K."/>
            <person name="Zhang X."/>
            <person name="He S."/>
        </authorList>
    </citation>
    <scope>NUCLEOTIDE SEQUENCE [LARGE SCALE GENOMIC DNA]</scope>
    <source>
        <strain evidence="1 2">DBTS2</strain>
    </source>
</reference>
<dbReference type="EMBL" id="JABXYK010000024">
    <property type="protein sequence ID" value="NVP58381.1"/>
    <property type="molecule type" value="Genomic_DNA"/>
</dbReference>
<proteinExistence type="predicted"/>
<evidence type="ECO:0000313" key="1">
    <source>
        <dbReference type="EMBL" id="NVP58381.1"/>
    </source>
</evidence>